<name>A0A8E1UR66_9BACT</name>
<dbReference type="RefSeq" id="WP_053398230.1">
    <property type="nucleotide sequence ID" value="NZ_LFQU01000010.1"/>
</dbReference>
<dbReference type="EMBL" id="LFQU01000010">
    <property type="protein sequence ID" value="KOO68689.1"/>
    <property type="molecule type" value="Genomic_DNA"/>
</dbReference>
<keyword evidence="1" id="KW-1133">Transmembrane helix</keyword>
<dbReference type="Proteomes" id="UP000036951">
    <property type="component" value="Unassembled WGS sequence"/>
</dbReference>
<evidence type="ECO:0000313" key="3">
    <source>
        <dbReference type="Proteomes" id="UP000036951"/>
    </source>
</evidence>
<accession>A0A8E1UR66</accession>
<feature type="transmembrane region" description="Helical" evidence="1">
    <location>
        <begin position="137"/>
        <end position="158"/>
    </location>
</feature>
<reference evidence="2 3" key="1">
    <citation type="submission" date="2015-06" db="EMBL/GenBank/DDBJ databases">
        <title>Prevotella sp. 109, sp. nov., a novel member of the family Prevotellaceae isolated from human faeces.</title>
        <authorList>
            <person name="Shkoporov A.N."/>
            <person name="Chaplin A.V."/>
            <person name="Kafarskaia L.I."/>
            <person name="Efimov B.A."/>
        </authorList>
    </citation>
    <scope>NUCLEOTIDE SEQUENCE [LARGE SCALE GENOMIC DNA]</scope>
    <source>
        <strain evidence="2 3">109</strain>
    </source>
</reference>
<evidence type="ECO:0000313" key="2">
    <source>
        <dbReference type="EMBL" id="KOO68689.1"/>
    </source>
</evidence>
<feature type="transmembrane region" description="Helical" evidence="1">
    <location>
        <begin position="95"/>
        <end position="117"/>
    </location>
</feature>
<gene>
    <name evidence="2" type="ORF">ACU52_06715</name>
</gene>
<organism evidence="2 3">
    <name type="scientific">Xylanibacter rarus</name>
    <dbReference type="NCBI Taxonomy" id="1676614"/>
    <lineage>
        <taxon>Bacteria</taxon>
        <taxon>Pseudomonadati</taxon>
        <taxon>Bacteroidota</taxon>
        <taxon>Bacteroidia</taxon>
        <taxon>Bacteroidales</taxon>
        <taxon>Prevotellaceae</taxon>
        <taxon>Xylanibacter</taxon>
    </lineage>
</organism>
<feature type="transmembrane region" description="Helical" evidence="1">
    <location>
        <begin position="20"/>
        <end position="43"/>
    </location>
</feature>
<keyword evidence="1" id="KW-0472">Membrane</keyword>
<proteinExistence type="predicted"/>
<feature type="transmembrane region" description="Helical" evidence="1">
    <location>
        <begin position="49"/>
        <end position="70"/>
    </location>
</feature>
<sequence>MIKQYLSSISITKYSCSARLYGKIHIGIGLLVVLFTLACIAIEGMPEPMILIIMSLIAIGILGYGAYFTWLRGKPLKREITLGSWSNRLYLRSRWLFITAGIITSLAGFAVTIMIVSLISNGYEGMISVMIKKMNDWFSLLILLIYKVFHSYMSYYLYYRSPEYRASLNKDKDTIRA</sequence>
<evidence type="ECO:0000256" key="1">
    <source>
        <dbReference type="SAM" id="Phobius"/>
    </source>
</evidence>
<comment type="caution">
    <text evidence="2">The sequence shown here is derived from an EMBL/GenBank/DDBJ whole genome shotgun (WGS) entry which is preliminary data.</text>
</comment>
<keyword evidence="1" id="KW-0812">Transmembrane</keyword>
<dbReference type="AlphaFoldDB" id="A0A8E1UR66"/>
<protein>
    <submittedName>
        <fullName evidence="2">Uncharacterized protein</fullName>
    </submittedName>
</protein>
<keyword evidence="3" id="KW-1185">Reference proteome</keyword>